<dbReference type="KEGG" id="nfr:ERS450000_06171"/>
<evidence type="ECO:0000313" key="3">
    <source>
        <dbReference type="Proteomes" id="UP000057820"/>
    </source>
</evidence>
<dbReference type="InterPro" id="IPR034768">
    <property type="entry name" value="4FE4S_WBL"/>
</dbReference>
<keyword evidence="2" id="KW-0614">Plasmid</keyword>
<name>A0A0H5PBK1_NOCFR</name>
<protein>
    <submittedName>
        <fullName evidence="2">Transcription factor WhiB</fullName>
    </submittedName>
</protein>
<dbReference type="Pfam" id="PF02467">
    <property type="entry name" value="Whib"/>
    <property type="match status" value="1"/>
</dbReference>
<proteinExistence type="predicted"/>
<organism evidence="2 3">
    <name type="scientific">Nocardia farcinica</name>
    <dbReference type="NCBI Taxonomy" id="37329"/>
    <lineage>
        <taxon>Bacteria</taxon>
        <taxon>Bacillati</taxon>
        <taxon>Actinomycetota</taxon>
        <taxon>Actinomycetes</taxon>
        <taxon>Mycobacteriales</taxon>
        <taxon>Nocardiaceae</taxon>
        <taxon>Nocardia</taxon>
    </lineage>
</organism>
<feature type="domain" description="4Fe-4S Wbl-type" evidence="1">
    <location>
        <begin position="14"/>
        <end position="79"/>
    </location>
</feature>
<geneLocation type="plasmid" evidence="2">
    <name>5</name>
</geneLocation>
<dbReference type="Proteomes" id="UP000057820">
    <property type="component" value="Plasmid 5"/>
</dbReference>
<dbReference type="PROSITE" id="PS51674">
    <property type="entry name" value="4FE4S_WBL"/>
    <property type="match status" value="1"/>
</dbReference>
<accession>A0A0H5PBK1</accession>
<dbReference type="AlphaFoldDB" id="A0A0H5PBK1"/>
<sequence>MRSYPDPAYRRDRACAGVDQDVFFPAPSGQQSRRIAPARALCAACPVLAECAGWAEPLARAGELTGCVVAGVYLPSHHNTARRLRDAAADELVVIAATGRLDVEGAA</sequence>
<gene>
    <name evidence="2" type="ORF">ERS450000_06171</name>
</gene>
<evidence type="ECO:0000313" key="2">
    <source>
        <dbReference type="EMBL" id="CRY84629.1"/>
    </source>
</evidence>
<evidence type="ECO:0000259" key="1">
    <source>
        <dbReference type="PROSITE" id="PS51674"/>
    </source>
</evidence>
<dbReference type="EMBL" id="LN868942">
    <property type="protein sequence ID" value="CRY84629.1"/>
    <property type="molecule type" value="Genomic_DNA"/>
</dbReference>
<dbReference type="GeneID" id="61136388"/>
<reference evidence="3" key="1">
    <citation type="submission" date="2015-03" db="EMBL/GenBank/DDBJ databases">
        <authorList>
            <consortium name="Pathogen Informatics"/>
        </authorList>
    </citation>
    <scope>NUCLEOTIDE SEQUENCE [LARGE SCALE GENOMIC DNA]</scope>
    <source>
        <strain evidence="3">NCTC11134</strain>
        <plasmid evidence="3">5</plasmid>
    </source>
</reference>
<dbReference type="RefSeq" id="WP_011212377.1">
    <property type="nucleotide sequence ID" value="NZ_CP031420.1"/>
</dbReference>